<feature type="region of interest" description="Disordered" evidence="1">
    <location>
        <begin position="1"/>
        <end position="250"/>
    </location>
</feature>
<dbReference type="Proteomes" id="UP001182556">
    <property type="component" value="Unassembled WGS sequence"/>
</dbReference>
<feature type="compositionally biased region" description="Polar residues" evidence="1">
    <location>
        <begin position="536"/>
        <end position="560"/>
    </location>
</feature>
<feature type="region of interest" description="Disordered" evidence="1">
    <location>
        <begin position="526"/>
        <end position="560"/>
    </location>
</feature>
<evidence type="ECO:0000313" key="3">
    <source>
        <dbReference type="Proteomes" id="UP001182556"/>
    </source>
</evidence>
<feature type="compositionally biased region" description="Low complexity" evidence="1">
    <location>
        <begin position="278"/>
        <end position="288"/>
    </location>
</feature>
<feature type="compositionally biased region" description="Polar residues" evidence="1">
    <location>
        <begin position="319"/>
        <end position="329"/>
    </location>
</feature>
<keyword evidence="3" id="KW-1185">Reference proteome</keyword>
<feature type="compositionally biased region" description="Basic and acidic residues" evidence="1">
    <location>
        <begin position="134"/>
        <end position="146"/>
    </location>
</feature>
<feature type="compositionally biased region" description="Polar residues" evidence="1">
    <location>
        <begin position="173"/>
        <end position="196"/>
    </location>
</feature>
<feature type="compositionally biased region" description="Polar residues" evidence="1">
    <location>
        <begin position="224"/>
        <end position="239"/>
    </location>
</feature>
<evidence type="ECO:0000313" key="2">
    <source>
        <dbReference type="EMBL" id="KAK1924991.1"/>
    </source>
</evidence>
<evidence type="ECO:0000256" key="1">
    <source>
        <dbReference type="SAM" id="MobiDB-lite"/>
    </source>
</evidence>
<name>A0AAD9FRN2_PAPLA</name>
<feature type="compositionally biased region" description="Basic and acidic residues" evidence="1">
    <location>
        <begin position="334"/>
        <end position="344"/>
    </location>
</feature>
<feature type="compositionally biased region" description="Polar residues" evidence="1">
    <location>
        <begin position="477"/>
        <end position="490"/>
    </location>
</feature>
<feature type="compositionally biased region" description="Low complexity" evidence="1">
    <location>
        <begin position="106"/>
        <end position="123"/>
    </location>
</feature>
<comment type="caution">
    <text evidence="2">The sequence shown here is derived from an EMBL/GenBank/DDBJ whole genome shotgun (WGS) entry which is preliminary data.</text>
</comment>
<feature type="compositionally biased region" description="Low complexity" evidence="1">
    <location>
        <begin position="492"/>
        <end position="506"/>
    </location>
</feature>
<accession>A0AAD9FRN2</accession>
<feature type="region of interest" description="Disordered" evidence="1">
    <location>
        <begin position="366"/>
        <end position="506"/>
    </location>
</feature>
<proteinExistence type="predicted"/>
<feature type="region of interest" description="Disordered" evidence="1">
    <location>
        <begin position="267"/>
        <end position="352"/>
    </location>
</feature>
<dbReference type="EMBL" id="JAODAN010000004">
    <property type="protein sequence ID" value="KAK1924991.1"/>
    <property type="molecule type" value="Genomic_DNA"/>
</dbReference>
<sequence>MANGEHPRYPTTLAAGPSSHGDKSPGGHNHHTGPSPTAPARPTPAEAYANAHNLKRDKENHHVQPHSFAPPLRNPHPNNGGGGVVKTKPLFEWITRKLGAGRRVSYSDGRSTSRSSAPTTTTRGRGGGQSSRGRQGDNRKGVHGRPEVQGGMGKEGARSHLSPQQIFGPAITTRPNSMMTRSESHSLRSYSMSFANSAERDRRREANNPYPSIPVPLQRDSMVDTVSESFLSRSRTPSFRSERSRPRLSLAEVDDSTGLWQNRGEADEGASLRPFPPSHSSSPTPSHSILTRSASTSLLSPIRSTAPRSSSHVNRPRTQRSMSTSTGSSDAALGEEHQSRRDSSSTKPTTILSFDSGQHMAHIAQAPTPVPNGEMNASNTPLQHVAHTFPNGPRRHSHTYRSREQATGSQVDSPAPGGTAMEAGPSRTPTSPPSGLPDLSPAPSTSERESLNHAQAPKHSHPYPWDNPHPLSRPDSKTSMLTLASSTGANVPTPSAASASLPAPSSPIYSGNAATRLREVATSGPGMAQAVRPSGLATSPSVTFASETNTKTPNSTHEYASSTYTPSAAFAYPWSTYGQSIGNMSIRTGDWKTGEADRDASVRALRRKGSWESNESGWSWRGQMYGPPPPSTTASLNGSHANVLGYPVANRLSAYTSPEDDALSTYYATASGSLTRDSYMTAQTRLSKGSRGRSELGDEETPGVEDRRFASDRVGTPITA</sequence>
<protein>
    <submittedName>
        <fullName evidence="2">Uncharacterized protein</fullName>
    </submittedName>
</protein>
<feature type="region of interest" description="Disordered" evidence="1">
    <location>
        <begin position="613"/>
        <end position="638"/>
    </location>
</feature>
<organism evidence="2 3">
    <name type="scientific">Papiliotrema laurentii</name>
    <name type="common">Cryptococcus laurentii</name>
    <dbReference type="NCBI Taxonomy" id="5418"/>
    <lineage>
        <taxon>Eukaryota</taxon>
        <taxon>Fungi</taxon>
        <taxon>Dikarya</taxon>
        <taxon>Basidiomycota</taxon>
        <taxon>Agaricomycotina</taxon>
        <taxon>Tremellomycetes</taxon>
        <taxon>Tremellales</taxon>
        <taxon>Rhynchogastremaceae</taxon>
        <taxon>Papiliotrema</taxon>
    </lineage>
</organism>
<feature type="compositionally biased region" description="Polar residues" evidence="1">
    <location>
        <begin position="289"/>
        <end position="313"/>
    </location>
</feature>
<gene>
    <name evidence="2" type="ORF">DB88DRAFT_487539</name>
</gene>
<reference evidence="2" key="1">
    <citation type="submission" date="2023-02" db="EMBL/GenBank/DDBJ databases">
        <title>Identification and recombinant expression of a fungal hydrolase from Papiliotrema laurentii that hydrolyzes apple cutin and clears colloidal polyester polyurethane.</title>
        <authorList>
            <consortium name="DOE Joint Genome Institute"/>
            <person name="Roman V.A."/>
            <person name="Bojanowski C."/>
            <person name="Crable B.R."/>
            <person name="Wagner D.N."/>
            <person name="Hung C.S."/>
            <person name="Nadeau L.J."/>
            <person name="Schratz L."/>
            <person name="Haridas S."/>
            <person name="Pangilinan J."/>
            <person name="Lipzen A."/>
            <person name="Na H."/>
            <person name="Yan M."/>
            <person name="Ng V."/>
            <person name="Grigoriev I.V."/>
            <person name="Spatafora J.W."/>
            <person name="Barlow D."/>
            <person name="Biffinger J."/>
            <person name="Kelley-Loughnane N."/>
            <person name="Varaljay V.A."/>
            <person name="Crookes-Goodson W.J."/>
        </authorList>
    </citation>
    <scope>NUCLEOTIDE SEQUENCE</scope>
    <source>
        <strain evidence="2">5307AH</strain>
    </source>
</reference>
<feature type="region of interest" description="Disordered" evidence="1">
    <location>
        <begin position="683"/>
        <end position="720"/>
    </location>
</feature>
<dbReference type="AlphaFoldDB" id="A0AAD9FRN2"/>